<keyword evidence="3" id="KW-0547">Nucleotide-binding</keyword>
<dbReference type="InterPro" id="IPR003593">
    <property type="entry name" value="AAA+_ATPase"/>
</dbReference>
<keyword evidence="7" id="KW-1185">Reference proteome</keyword>
<evidence type="ECO:0000256" key="1">
    <source>
        <dbReference type="ARBA" id="ARBA00005417"/>
    </source>
</evidence>
<evidence type="ECO:0000256" key="3">
    <source>
        <dbReference type="ARBA" id="ARBA00022741"/>
    </source>
</evidence>
<dbReference type="CDD" id="cd03230">
    <property type="entry name" value="ABC_DR_subfamily_A"/>
    <property type="match status" value="1"/>
</dbReference>
<evidence type="ECO:0000256" key="2">
    <source>
        <dbReference type="ARBA" id="ARBA00022448"/>
    </source>
</evidence>
<gene>
    <name evidence="6" type="ORF">EPA93_06275</name>
</gene>
<keyword evidence="4 6" id="KW-0067">ATP-binding</keyword>
<comment type="similarity">
    <text evidence="1">Belongs to the ABC transporter superfamily.</text>
</comment>
<accession>A0A4V0YYB4</accession>
<dbReference type="Pfam" id="PF00005">
    <property type="entry name" value="ABC_tran"/>
    <property type="match status" value="1"/>
</dbReference>
<dbReference type="PANTHER" id="PTHR42711:SF5">
    <property type="entry name" value="ABC TRANSPORTER ATP-BINDING PROTEIN NATA"/>
    <property type="match status" value="1"/>
</dbReference>
<dbReference type="KEGG" id="kbs:EPA93_06275"/>
<evidence type="ECO:0000313" key="7">
    <source>
        <dbReference type="Proteomes" id="UP000290365"/>
    </source>
</evidence>
<evidence type="ECO:0000259" key="5">
    <source>
        <dbReference type="PROSITE" id="PS50893"/>
    </source>
</evidence>
<dbReference type="OrthoDB" id="152685at2"/>
<feature type="domain" description="ABC transporter" evidence="5">
    <location>
        <begin position="11"/>
        <end position="248"/>
    </location>
</feature>
<dbReference type="PROSITE" id="PS50893">
    <property type="entry name" value="ABC_TRANSPORTER_2"/>
    <property type="match status" value="1"/>
</dbReference>
<dbReference type="RefSeq" id="WP_129886229.1">
    <property type="nucleotide sequence ID" value="NZ_CP035758.1"/>
</dbReference>
<reference evidence="6 7" key="1">
    <citation type="submission" date="2019-01" db="EMBL/GenBank/DDBJ databases">
        <title>Ktedonosporobacter rubrisoli SCAWS-G2.</title>
        <authorList>
            <person name="Huang Y."/>
            <person name="Yan B."/>
        </authorList>
    </citation>
    <scope>NUCLEOTIDE SEQUENCE [LARGE SCALE GENOMIC DNA]</scope>
    <source>
        <strain evidence="6 7">SCAWS-G2</strain>
    </source>
</reference>
<proteinExistence type="inferred from homology"/>
<protein>
    <submittedName>
        <fullName evidence="6">ABC transporter ATP-binding protein</fullName>
    </submittedName>
</protein>
<dbReference type="SUPFAM" id="SSF52540">
    <property type="entry name" value="P-loop containing nucleoside triphosphate hydrolases"/>
    <property type="match status" value="1"/>
</dbReference>
<dbReference type="EMBL" id="CP035758">
    <property type="protein sequence ID" value="QBD75631.1"/>
    <property type="molecule type" value="Genomic_DNA"/>
</dbReference>
<name>A0A4V0YYB4_KTERU</name>
<evidence type="ECO:0000256" key="4">
    <source>
        <dbReference type="ARBA" id="ARBA00022840"/>
    </source>
</evidence>
<dbReference type="InterPro" id="IPR050763">
    <property type="entry name" value="ABC_transporter_ATP-binding"/>
</dbReference>
<dbReference type="Gene3D" id="3.40.50.300">
    <property type="entry name" value="P-loop containing nucleotide triphosphate hydrolases"/>
    <property type="match status" value="1"/>
</dbReference>
<dbReference type="GO" id="GO:0016887">
    <property type="term" value="F:ATP hydrolysis activity"/>
    <property type="evidence" value="ECO:0007669"/>
    <property type="project" value="InterPro"/>
</dbReference>
<dbReference type="GO" id="GO:0005524">
    <property type="term" value="F:ATP binding"/>
    <property type="evidence" value="ECO:0007669"/>
    <property type="project" value="UniProtKB-KW"/>
</dbReference>
<sequence length="327" mass="36670">MDTSAKSLPAISITALSKHYRLAGKSVRKAVDQLDLSIAQGQIYGLLGANGAGKTTIIKMLCGLIIPTSGHIVINGYDLARERYRAVQQIGAVLEGTRNVYWRLSAWENLLYFGRLKGCRERELRIRARQLLEELELWERRNSAVRTFSRGMQQKVAIACAVIADPSIVLLDEPTLGLDIQAARTVKDWVAKLAREQGKTVILTTHQLDIAQQLCERVAIMRHGQLLADQPLTHLLKYFREEHYQIRLRGQLSSEQAALFAPLNMSYADGESCLTGLIGNQAQLYRYLADIERLQLPLLAVQLLEPSLEEVFMRLLSAGKEVKDHVA</sequence>
<dbReference type="SMART" id="SM00382">
    <property type="entry name" value="AAA"/>
    <property type="match status" value="1"/>
</dbReference>
<keyword evidence="2" id="KW-0813">Transport</keyword>
<evidence type="ECO:0000313" key="6">
    <source>
        <dbReference type="EMBL" id="QBD75631.1"/>
    </source>
</evidence>
<dbReference type="PANTHER" id="PTHR42711">
    <property type="entry name" value="ABC TRANSPORTER ATP-BINDING PROTEIN"/>
    <property type="match status" value="1"/>
</dbReference>
<dbReference type="Proteomes" id="UP000290365">
    <property type="component" value="Chromosome"/>
</dbReference>
<organism evidence="6 7">
    <name type="scientific">Ktedonosporobacter rubrisoli</name>
    <dbReference type="NCBI Taxonomy" id="2509675"/>
    <lineage>
        <taxon>Bacteria</taxon>
        <taxon>Bacillati</taxon>
        <taxon>Chloroflexota</taxon>
        <taxon>Ktedonobacteria</taxon>
        <taxon>Ktedonobacterales</taxon>
        <taxon>Ktedonosporobacteraceae</taxon>
        <taxon>Ktedonosporobacter</taxon>
    </lineage>
</organism>
<dbReference type="InterPro" id="IPR003439">
    <property type="entry name" value="ABC_transporter-like_ATP-bd"/>
</dbReference>
<dbReference type="InterPro" id="IPR027417">
    <property type="entry name" value="P-loop_NTPase"/>
</dbReference>
<dbReference type="AlphaFoldDB" id="A0A4V0YYB4"/>